<dbReference type="AlphaFoldDB" id="A0AAE1E5B6"/>
<organism evidence="1 2">
    <name type="scientific">Elysia crispata</name>
    <name type="common">lettuce slug</name>
    <dbReference type="NCBI Taxonomy" id="231223"/>
    <lineage>
        <taxon>Eukaryota</taxon>
        <taxon>Metazoa</taxon>
        <taxon>Spiralia</taxon>
        <taxon>Lophotrochozoa</taxon>
        <taxon>Mollusca</taxon>
        <taxon>Gastropoda</taxon>
        <taxon>Heterobranchia</taxon>
        <taxon>Euthyneura</taxon>
        <taxon>Panpulmonata</taxon>
        <taxon>Sacoglossa</taxon>
        <taxon>Placobranchoidea</taxon>
        <taxon>Plakobranchidae</taxon>
        <taxon>Elysia</taxon>
    </lineage>
</organism>
<reference evidence="1" key="1">
    <citation type="journal article" date="2023" name="G3 (Bethesda)">
        <title>A reference genome for the long-term kleptoplast-retaining sea slug Elysia crispata morphotype clarki.</title>
        <authorList>
            <person name="Eastman K.E."/>
            <person name="Pendleton A.L."/>
            <person name="Shaikh M.A."/>
            <person name="Suttiyut T."/>
            <person name="Ogas R."/>
            <person name="Tomko P."/>
            <person name="Gavelis G."/>
            <person name="Widhalm J.R."/>
            <person name="Wisecaver J.H."/>
        </authorList>
    </citation>
    <scope>NUCLEOTIDE SEQUENCE</scope>
    <source>
        <strain evidence="1">ECLA1</strain>
    </source>
</reference>
<protein>
    <submittedName>
        <fullName evidence="1">Uncharacterized protein</fullName>
    </submittedName>
</protein>
<evidence type="ECO:0000313" key="2">
    <source>
        <dbReference type="Proteomes" id="UP001283361"/>
    </source>
</evidence>
<accession>A0AAE1E5B6</accession>
<gene>
    <name evidence="1" type="ORF">RRG08_039214</name>
</gene>
<dbReference type="Proteomes" id="UP001283361">
    <property type="component" value="Unassembled WGS sequence"/>
</dbReference>
<name>A0AAE1E5B6_9GAST</name>
<dbReference type="EMBL" id="JAWDGP010001251">
    <property type="protein sequence ID" value="KAK3793408.1"/>
    <property type="molecule type" value="Genomic_DNA"/>
</dbReference>
<keyword evidence="2" id="KW-1185">Reference proteome</keyword>
<evidence type="ECO:0000313" key="1">
    <source>
        <dbReference type="EMBL" id="KAK3793408.1"/>
    </source>
</evidence>
<comment type="caution">
    <text evidence="1">The sequence shown here is derived from an EMBL/GenBank/DDBJ whole genome shotgun (WGS) entry which is preliminary data.</text>
</comment>
<proteinExistence type="predicted"/>
<sequence>MEWAVECIRSVNMNNEYFGMCPSSYLSELYMNELRCTGKGTAIFPENKPQYGTVGSLFTEERSRRLPQTWLFKGRVPPQPQQRFWDSSSSTQLLQLFMFGLEITIATHDEIPHDYSIPSDIEEQVRYQILYWSSFNIFFQWMYAYVLLSKVLEELGFLTTSPISFCSASNLRGSRILTAPYPLKMYAISKSSGFSHVTSKEN</sequence>